<dbReference type="EMBL" id="CAOF01000095">
    <property type="protein sequence ID" value="CCO46674.1"/>
    <property type="molecule type" value="Genomic_DNA"/>
</dbReference>
<evidence type="ECO:0008006" key="3">
    <source>
        <dbReference type="Google" id="ProtNLM"/>
    </source>
</evidence>
<proteinExistence type="predicted"/>
<organism evidence="1 2">
    <name type="scientific">Vibrio nigripulchritudo SOn1</name>
    <dbReference type="NCBI Taxonomy" id="1238450"/>
    <lineage>
        <taxon>Bacteria</taxon>
        <taxon>Pseudomonadati</taxon>
        <taxon>Pseudomonadota</taxon>
        <taxon>Gammaproteobacteria</taxon>
        <taxon>Vibrionales</taxon>
        <taxon>Vibrionaceae</taxon>
        <taxon>Vibrio</taxon>
    </lineage>
</organism>
<dbReference type="SUPFAM" id="SSF52309">
    <property type="entry name" value="N-(deoxy)ribosyltransferase-like"/>
    <property type="match status" value="1"/>
</dbReference>
<name>A0AAV2VPQ6_9VIBR</name>
<dbReference type="AlphaFoldDB" id="A0AAV2VPQ6"/>
<comment type="caution">
    <text evidence="1">The sequence shown here is derived from an EMBL/GenBank/DDBJ whole genome shotgun (WGS) entry which is preliminary data.</text>
</comment>
<protein>
    <recommendedName>
        <fullName evidence="3">DUF4406 domain-containing protein</fullName>
    </recommendedName>
</protein>
<gene>
    <name evidence="1" type="ORF">VIBNISOn1_1840057</name>
</gene>
<dbReference type="Pfam" id="PF14359">
    <property type="entry name" value="DUF4406"/>
    <property type="match status" value="1"/>
</dbReference>
<dbReference type="RefSeq" id="WP_022611732.1">
    <property type="nucleotide sequence ID" value="NZ_LK391965.1"/>
</dbReference>
<sequence>MSPEMAHVTCRSEFNLESLRQLRKDAGKLTIYISGPMTGYRLFNHPEFFRIEELIQDAGHISLNPARNPKGLTYDQYMKLSFSDLFISNAVIRLEGWMESKGALAEVFAAHSLGLMFIDEK</sequence>
<evidence type="ECO:0000313" key="2">
    <source>
        <dbReference type="Proteomes" id="UP000018211"/>
    </source>
</evidence>
<dbReference type="InterPro" id="IPR025518">
    <property type="entry name" value="DUF4406"/>
</dbReference>
<dbReference type="Proteomes" id="UP000018211">
    <property type="component" value="Unassembled WGS sequence"/>
</dbReference>
<reference evidence="1 2" key="1">
    <citation type="journal article" date="2013" name="ISME J.">
        <title>Comparative genomics of pathogenic lineages of Vibrio nigripulchritudo identifies virulence-associated traits.</title>
        <authorList>
            <person name="Goudenege D."/>
            <person name="Labreuche Y."/>
            <person name="Krin E."/>
            <person name="Ansquer D."/>
            <person name="Mangenot S."/>
            <person name="Calteau A."/>
            <person name="Medigue C."/>
            <person name="Mazel D."/>
            <person name="Polz M.F."/>
            <person name="Le Roux F."/>
        </authorList>
    </citation>
    <scope>NUCLEOTIDE SEQUENCE [LARGE SCALE GENOMIC DNA]</scope>
    <source>
        <strain evidence="1 2">SOn1</strain>
    </source>
</reference>
<accession>A0AAV2VPQ6</accession>
<evidence type="ECO:0000313" key="1">
    <source>
        <dbReference type="EMBL" id="CCO46674.1"/>
    </source>
</evidence>